<keyword evidence="3" id="KW-1185">Reference proteome</keyword>
<sequence length="97" mass="10803">MRVFKEYSWLYLLSVLFTIVFCFIAGETMKCDCPDWLPVGFVGCACVALLVQLYYLINAVRMRDWTAAMVVVGLIALSSLIGLSLLILALSEMLKSA</sequence>
<dbReference type="AlphaFoldDB" id="A0A069QMJ4"/>
<organism evidence="2 3">
    <name type="scientific">Hoylesella loescheii DSM 19665 = JCM 12249 = ATCC 15930</name>
    <dbReference type="NCBI Taxonomy" id="1122985"/>
    <lineage>
        <taxon>Bacteria</taxon>
        <taxon>Pseudomonadati</taxon>
        <taxon>Bacteroidota</taxon>
        <taxon>Bacteroidia</taxon>
        <taxon>Bacteroidales</taxon>
        <taxon>Prevotellaceae</taxon>
        <taxon>Hoylesella</taxon>
    </lineage>
</organism>
<dbReference type="EMBL" id="JNGW01000023">
    <property type="protein sequence ID" value="KDR53219.1"/>
    <property type="molecule type" value="Genomic_DNA"/>
</dbReference>
<keyword evidence="1" id="KW-0812">Transmembrane</keyword>
<reference evidence="2 3" key="1">
    <citation type="submission" date="2013-08" db="EMBL/GenBank/DDBJ databases">
        <authorList>
            <person name="Weinstock G."/>
            <person name="Sodergren E."/>
            <person name="Wylie T."/>
            <person name="Fulton L."/>
            <person name="Fulton R."/>
            <person name="Fronick C."/>
            <person name="O'Laughlin M."/>
            <person name="Godfrey J."/>
            <person name="Miner T."/>
            <person name="Herter B."/>
            <person name="Appelbaum E."/>
            <person name="Cordes M."/>
            <person name="Lek S."/>
            <person name="Wollam A."/>
            <person name="Pepin K.H."/>
            <person name="Palsikar V.B."/>
            <person name="Mitreva M."/>
            <person name="Wilson R.K."/>
        </authorList>
    </citation>
    <scope>NUCLEOTIDE SEQUENCE [LARGE SCALE GENOMIC DNA]</scope>
    <source>
        <strain evidence="2 3">ATCC 15930</strain>
    </source>
</reference>
<gene>
    <name evidence="2" type="ORF">HMPREF1991_00693</name>
</gene>
<dbReference type="Proteomes" id="UP000027442">
    <property type="component" value="Unassembled WGS sequence"/>
</dbReference>
<protein>
    <submittedName>
        <fullName evidence="2">Uncharacterized protein</fullName>
    </submittedName>
</protein>
<proteinExistence type="predicted"/>
<keyword evidence="1" id="KW-1133">Transmembrane helix</keyword>
<name>A0A069QMJ4_HOYLO</name>
<keyword evidence="1" id="KW-0472">Membrane</keyword>
<dbReference type="HOGENOM" id="CLU_2344298_0_0_10"/>
<comment type="caution">
    <text evidence="2">The sequence shown here is derived from an EMBL/GenBank/DDBJ whole genome shotgun (WGS) entry which is preliminary data.</text>
</comment>
<feature type="transmembrane region" description="Helical" evidence="1">
    <location>
        <begin position="38"/>
        <end position="57"/>
    </location>
</feature>
<dbReference type="PATRIC" id="fig|1122985.7.peg.721"/>
<accession>A0A069QMJ4</accession>
<evidence type="ECO:0000313" key="3">
    <source>
        <dbReference type="Proteomes" id="UP000027442"/>
    </source>
</evidence>
<evidence type="ECO:0000256" key="1">
    <source>
        <dbReference type="SAM" id="Phobius"/>
    </source>
</evidence>
<evidence type="ECO:0000313" key="2">
    <source>
        <dbReference type="EMBL" id="KDR53219.1"/>
    </source>
</evidence>
<feature type="transmembrane region" description="Helical" evidence="1">
    <location>
        <begin position="7"/>
        <end position="26"/>
    </location>
</feature>
<feature type="transmembrane region" description="Helical" evidence="1">
    <location>
        <begin position="69"/>
        <end position="90"/>
    </location>
</feature>